<proteinExistence type="predicted"/>
<comment type="caution">
    <text evidence="1">The sequence shown here is derived from an EMBL/GenBank/DDBJ whole genome shotgun (WGS) entry which is preliminary data.</text>
</comment>
<reference evidence="2" key="1">
    <citation type="submission" date="2018-08" db="EMBL/GenBank/DDBJ databases">
        <authorList>
            <person name="Liu Z.-W."/>
            <person name="Du Z.-J."/>
        </authorList>
    </citation>
    <scope>NUCLEOTIDE SEQUENCE [LARGE SCALE GENOMIC DNA]</scope>
    <source>
        <strain evidence="2">H4X</strain>
    </source>
</reference>
<sequence>MGRLADSWLFISVALLEDTENAFSVQEKFWQNNAMLTKQLQLELVLIIAKLNSDALKFLFV</sequence>
<dbReference type="AlphaFoldDB" id="A0A3D8L6P7"/>
<gene>
    <name evidence="1" type="ORF">DXT99_21420</name>
</gene>
<evidence type="ECO:0000313" key="2">
    <source>
        <dbReference type="Proteomes" id="UP000256708"/>
    </source>
</evidence>
<dbReference type="Proteomes" id="UP000256708">
    <property type="component" value="Unassembled WGS sequence"/>
</dbReference>
<name>A0A3D8L6P7_9BACT</name>
<organism evidence="1 2">
    <name type="scientific">Pontibacter diazotrophicus</name>
    <dbReference type="NCBI Taxonomy" id="1400979"/>
    <lineage>
        <taxon>Bacteria</taxon>
        <taxon>Pseudomonadati</taxon>
        <taxon>Bacteroidota</taxon>
        <taxon>Cytophagia</taxon>
        <taxon>Cytophagales</taxon>
        <taxon>Hymenobacteraceae</taxon>
        <taxon>Pontibacter</taxon>
    </lineage>
</organism>
<dbReference type="EMBL" id="QRGR01000029">
    <property type="protein sequence ID" value="RDV13061.1"/>
    <property type="molecule type" value="Genomic_DNA"/>
</dbReference>
<accession>A0A3D8L6P7</accession>
<evidence type="ECO:0000313" key="1">
    <source>
        <dbReference type="EMBL" id="RDV13061.1"/>
    </source>
</evidence>
<protein>
    <submittedName>
        <fullName evidence="1">Uncharacterized protein</fullName>
    </submittedName>
</protein>
<keyword evidence="2" id="KW-1185">Reference proteome</keyword>